<name>A0ACC2TDI1_9FUNG</name>
<evidence type="ECO:0000313" key="1">
    <source>
        <dbReference type="EMBL" id="KAJ9072728.1"/>
    </source>
</evidence>
<organism evidence="1 2">
    <name type="scientific">Entomophthora muscae</name>
    <dbReference type="NCBI Taxonomy" id="34485"/>
    <lineage>
        <taxon>Eukaryota</taxon>
        <taxon>Fungi</taxon>
        <taxon>Fungi incertae sedis</taxon>
        <taxon>Zoopagomycota</taxon>
        <taxon>Entomophthoromycotina</taxon>
        <taxon>Entomophthoromycetes</taxon>
        <taxon>Entomophthorales</taxon>
        <taxon>Entomophthoraceae</taxon>
        <taxon>Entomophthora</taxon>
    </lineage>
</organism>
<protein>
    <submittedName>
        <fullName evidence="1">Uncharacterized protein</fullName>
    </submittedName>
</protein>
<evidence type="ECO:0000313" key="2">
    <source>
        <dbReference type="Proteomes" id="UP001165960"/>
    </source>
</evidence>
<gene>
    <name evidence="1" type="ORF">DSO57_1024227</name>
</gene>
<comment type="caution">
    <text evidence="1">The sequence shown here is derived from an EMBL/GenBank/DDBJ whole genome shotgun (WGS) entry which is preliminary data.</text>
</comment>
<proteinExistence type="predicted"/>
<keyword evidence="2" id="KW-1185">Reference proteome</keyword>
<dbReference type="Proteomes" id="UP001165960">
    <property type="component" value="Unassembled WGS sequence"/>
</dbReference>
<accession>A0ACC2TDI1</accession>
<reference evidence="1" key="1">
    <citation type="submission" date="2022-04" db="EMBL/GenBank/DDBJ databases">
        <title>Genome of the entomopathogenic fungus Entomophthora muscae.</title>
        <authorList>
            <person name="Elya C."/>
            <person name="Lovett B.R."/>
            <person name="Lee E."/>
            <person name="Macias A.M."/>
            <person name="Hajek A.E."/>
            <person name="De Bivort B.L."/>
            <person name="Kasson M.T."/>
            <person name="De Fine Licht H.H."/>
            <person name="Stajich J.E."/>
        </authorList>
    </citation>
    <scope>NUCLEOTIDE SEQUENCE</scope>
    <source>
        <strain evidence="1">Berkeley</strain>
    </source>
</reference>
<sequence length="184" mass="20588">MKLTSAHVGQNSNRPISGNLLPWLRRQKDSSNSDKEPRKLPIKLFNILDHDKETEKKPIDPHELRRAMFPLGVSLVNVNVNSSGGAGRILKRFTFFPPLRHALYAQAIADGVSNFVIGIIVASYTQSKDFCCSLLEEETLSLSFCGAMVGIWTQLVVYCCYGVFSIPIGLFKLATYNEEQPQRV</sequence>
<dbReference type="EMBL" id="QTSX02002970">
    <property type="protein sequence ID" value="KAJ9072728.1"/>
    <property type="molecule type" value="Genomic_DNA"/>
</dbReference>